<feature type="transmembrane region" description="Helical" evidence="1">
    <location>
        <begin position="91"/>
        <end position="108"/>
    </location>
</feature>
<dbReference type="KEGG" id="pseg:D3H65_26030"/>
<dbReference type="Proteomes" id="UP000263900">
    <property type="component" value="Chromosome"/>
</dbReference>
<dbReference type="RefSeq" id="WP_119053106.1">
    <property type="nucleotide sequence ID" value="NZ_CP032157.1"/>
</dbReference>
<gene>
    <name evidence="2" type="ORF">D3H65_26030</name>
</gene>
<evidence type="ECO:0000256" key="1">
    <source>
        <dbReference type="SAM" id="Phobius"/>
    </source>
</evidence>
<evidence type="ECO:0000313" key="2">
    <source>
        <dbReference type="EMBL" id="AXY77230.1"/>
    </source>
</evidence>
<name>A0A3B7MW08_9BACT</name>
<protein>
    <submittedName>
        <fullName evidence="2">Uncharacterized protein</fullName>
    </submittedName>
</protein>
<keyword evidence="1" id="KW-1133">Transmembrane helix</keyword>
<keyword evidence="1" id="KW-0472">Membrane</keyword>
<dbReference type="AlphaFoldDB" id="A0A3B7MW08"/>
<keyword evidence="3" id="KW-1185">Reference proteome</keyword>
<organism evidence="2 3">
    <name type="scientific">Paraflavitalea soli</name>
    <dbReference type="NCBI Taxonomy" id="2315862"/>
    <lineage>
        <taxon>Bacteria</taxon>
        <taxon>Pseudomonadati</taxon>
        <taxon>Bacteroidota</taxon>
        <taxon>Chitinophagia</taxon>
        <taxon>Chitinophagales</taxon>
        <taxon>Chitinophagaceae</taxon>
        <taxon>Paraflavitalea</taxon>
    </lineage>
</organism>
<evidence type="ECO:0000313" key="3">
    <source>
        <dbReference type="Proteomes" id="UP000263900"/>
    </source>
</evidence>
<dbReference type="EMBL" id="CP032157">
    <property type="protein sequence ID" value="AXY77230.1"/>
    <property type="molecule type" value="Genomic_DNA"/>
</dbReference>
<dbReference type="OrthoDB" id="9806699at2"/>
<reference evidence="2 3" key="1">
    <citation type="submission" date="2018-09" db="EMBL/GenBank/DDBJ databases">
        <title>Genome sequencing of strain 6GH32-13.</title>
        <authorList>
            <person name="Weon H.-Y."/>
            <person name="Heo J."/>
            <person name="Kwon S.-W."/>
        </authorList>
    </citation>
    <scope>NUCLEOTIDE SEQUENCE [LARGE SCALE GENOMIC DNA]</scope>
    <source>
        <strain evidence="2 3">5GH32-13</strain>
    </source>
</reference>
<proteinExistence type="predicted"/>
<feature type="transmembrane region" description="Helical" evidence="1">
    <location>
        <begin position="115"/>
        <end position="142"/>
    </location>
</feature>
<feature type="transmembrane region" description="Helical" evidence="1">
    <location>
        <begin position="34"/>
        <end position="53"/>
    </location>
</feature>
<accession>A0A3B7MW08</accession>
<sequence length="196" mass="22295">MSLKKFNPRMLVLLAIMLLAAVLRIVLTKEAKMAPLATFTPLGAMALFGGAYFSKSYKAYLFPLLTLWMSDIILNRFVYYGEWRFFYEGFYWTYGSFALIAFAGQWIIRKVTVTNVVLASFVAVLIHWIGTSPGCFVIAESMYPKTWSGYFTSLVAAIPYEWNFLVGTLAYSGIFFGAFELLQRRFTSLRLINGHA</sequence>
<dbReference type="Pfam" id="PF20221">
    <property type="entry name" value="DUF6580"/>
    <property type="match status" value="1"/>
</dbReference>
<feature type="transmembrane region" description="Helical" evidence="1">
    <location>
        <begin position="162"/>
        <end position="182"/>
    </location>
</feature>
<keyword evidence="1" id="KW-0812">Transmembrane</keyword>
<dbReference type="InterPro" id="IPR046487">
    <property type="entry name" value="DUF6580"/>
</dbReference>